<feature type="compositionally biased region" description="Polar residues" evidence="1">
    <location>
        <begin position="51"/>
        <end position="61"/>
    </location>
</feature>
<gene>
    <name evidence="2" type="ORF">BpHYR1_007071</name>
</gene>
<feature type="region of interest" description="Disordered" evidence="1">
    <location>
        <begin position="38"/>
        <end position="69"/>
    </location>
</feature>
<dbReference type="EMBL" id="REGN01010032">
    <property type="protein sequence ID" value="RMZ99819.1"/>
    <property type="molecule type" value="Genomic_DNA"/>
</dbReference>
<organism evidence="2 3">
    <name type="scientific">Brachionus plicatilis</name>
    <name type="common">Marine rotifer</name>
    <name type="synonym">Brachionus muelleri</name>
    <dbReference type="NCBI Taxonomy" id="10195"/>
    <lineage>
        <taxon>Eukaryota</taxon>
        <taxon>Metazoa</taxon>
        <taxon>Spiralia</taxon>
        <taxon>Gnathifera</taxon>
        <taxon>Rotifera</taxon>
        <taxon>Eurotatoria</taxon>
        <taxon>Monogononta</taxon>
        <taxon>Pseudotrocha</taxon>
        <taxon>Ploima</taxon>
        <taxon>Brachionidae</taxon>
        <taxon>Brachionus</taxon>
    </lineage>
</organism>
<evidence type="ECO:0000313" key="3">
    <source>
        <dbReference type="Proteomes" id="UP000276133"/>
    </source>
</evidence>
<sequence length="69" mass="7278">MASDRGVIFLDGKTLKSSGTAENIFASLNWFTTLAPKSHPAPLGDMDHESTSSGSDQTRSQKAPLLGIS</sequence>
<reference evidence="2 3" key="1">
    <citation type="journal article" date="2018" name="Sci. Rep.">
        <title>Genomic signatures of local adaptation to the degree of environmental predictability in rotifers.</title>
        <authorList>
            <person name="Franch-Gras L."/>
            <person name="Hahn C."/>
            <person name="Garcia-Roger E.M."/>
            <person name="Carmona M.J."/>
            <person name="Serra M."/>
            <person name="Gomez A."/>
        </authorList>
    </citation>
    <scope>NUCLEOTIDE SEQUENCE [LARGE SCALE GENOMIC DNA]</scope>
    <source>
        <strain evidence="2">HYR1</strain>
    </source>
</reference>
<protein>
    <submittedName>
        <fullName evidence="2">Uncharacterized protein</fullName>
    </submittedName>
</protein>
<proteinExistence type="predicted"/>
<dbReference type="Proteomes" id="UP000276133">
    <property type="component" value="Unassembled WGS sequence"/>
</dbReference>
<evidence type="ECO:0000256" key="1">
    <source>
        <dbReference type="SAM" id="MobiDB-lite"/>
    </source>
</evidence>
<accession>A0A3M7PL86</accession>
<dbReference type="AlphaFoldDB" id="A0A3M7PL86"/>
<name>A0A3M7PL86_BRAPC</name>
<comment type="caution">
    <text evidence="2">The sequence shown here is derived from an EMBL/GenBank/DDBJ whole genome shotgun (WGS) entry which is preliminary data.</text>
</comment>
<keyword evidence="3" id="KW-1185">Reference proteome</keyword>
<evidence type="ECO:0000313" key="2">
    <source>
        <dbReference type="EMBL" id="RMZ99819.1"/>
    </source>
</evidence>